<dbReference type="InterPro" id="IPR036249">
    <property type="entry name" value="Thioredoxin-like_sf"/>
</dbReference>
<proteinExistence type="predicted"/>
<dbReference type="Gene3D" id="3.40.30.110">
    <property type="match status" value="2"/>
</dbReference>
<dbReference type="InterPro" id="IPR036282">
    <property type="entry name" value="Glutathione-S-Trfase_C_sf"/>
</dbReference>
<evidence type="ECO:0000313" key="3">
    <source>
        <dbReference type="Proteomes" id="UP000301751"/>
    </source>
</evidence>
<dbReference type="Pfam" id="PF13417">
    <property type="entry name" value="GST_N_3"/>
    <property type="match status" value="1"/>
</dbReference>
<dbReference type="EMBL" id="BJCL01000002">
    <property type="protein sequence ID" value="GCL61847.1"/>
    <property type="molecule type" value="Genomic_DNA"/>
</dbReference>
<comment type="caution">
    <text evidence="2">The sequence shown here is derived from an EMBL/GenBank/DDBJ whole genome shotgun (WGS) entry which is preliminary data.</text>
</comment>
<feature type="domain" description="GST N-terminal" evidence="1">
    <location>
        <begin position="2"/>
        <end position="81"/>
    </location>
</feature>
<dbReference type="AlphaFoldDB" id="A0A480ANB0"/>
<dbReference type="SUPFAM" id="SSF52833">
    <property type="entry name" value="Thioredoxin-like"/>
    <property type="match status" value="1"/>
</dbReference>
<evidence type="ECO:0000259" key="1">
    <source>
        <dbReference type="PROSITE" id="PS50404"/>
    </source>
</evidence>
<dbReference type="RefSeq" id="WP_137731613.1">
    <property type="nucleotide sequence ID" value="NZ_BJCL01000002.1"/>
</dbReference>
<evidence type="ECO:0000313" key="2">
    <source>
        <dbReference type="EMBL" id="GCL61847.1"/>
    </source>
</evidence>
<dbReference type="OrthoDB" id="5791869at2"/>
<dbReference type="InterPro" id="IPR004045">
    <property type="entry name" value="Glutathione_S-Trfase_N"/>
</dbReference>
<name>A0A480ANB0_9BURK</name>
<dbReference type="SUPFAM" id="SSF47616">
    <property type="entry name" value="GST C-terminal domain-like"/>
    <property type="match status" value="1"/>
</dbReference>
<gene>
    <name evidence="2" type="ORF">AQPW35_09280</name>
</gene>
<accession>A0A480ANB0</accession>
<dbReference type="Proteomes" id="UP000301751">
    <property type="component" value="Unassembled WGS sequence"/>
</dbReference>
<keyword evidence="2" id="KW-0808">Transferase</keyword>
<protein>
    <submittedName>
        <fullName evidence="2">Glutathione S-transferase</fullName>
    </submittedName>
</protein>
<dbReference type="PROSITE" id="PS50404">
    <property type="entry name" value="GST_NTER"/>
    <property type="match status" value="1"/>
</dbReference>
<dbReference type="CDD" id="cd00299">
    <property type="entry name" value="GST_C_family"/>
    <property type="match status" value="1"/>
</dbReference>
<organism evidence="2 3">
    <name type="scientific">Pseudaquabacterium pictum</name>
    <dbReference type="NCBI Taxonomy" id="2315236"/>
    <lineage>
        <taxon>Bacteria</taxon>
        <taxon>Pseudomonadati</taxon>
        <taxon>Pseudomonadota</taxon>
        <taxon>Betaproteobacteria</taxon>
        <taxon>Burkholderiales</taxon>
        <taxon>Sphaerotilaceae</taxon>
        <taxon>Pseudaquabacterium</taxon>
    </lineage>
</organism>
<keyword evidence="3" id="KW-1185">Reference proteome</keyword>
<sequence>MPDLILHHYPMSPFAEKVRLILGHKGLAWRSVHIPPVMPKPDVTALTGGYRKTPVLQIGADIYCDTALIARVLDGLQPAPTLYAATAPLAVPLAQWADATLFQAAVVWAMQPGGIQAILGDPSPETLKAFAADRAAMRGIAPRITLADGAVQIRAHLAALDAQLAAGGPWLFGAAPTIADFSVGHCLWFIRLAKPVAHLLAEFLAVSAWLERLLAIGHGAHSPMASGDAVATAAAAGSHAPVAVQPGLGFEAGQAVTVFATDYGADPVAGTLVGLTPTSVTLRRSDDRAGTVQVHFPRFGFQIKKDAAA</sequence>
<dbReference type="Pfam" id="PF13410">
    <property type="entry name" value="GST_C_2"/>
    <property type="match status" value="1"/>
</dbReference>
<dbReference type="GO" id="GO:0016740">
    <property type="term" value="F:transferase activity"/>
    <property type="evidence" value="ECO:0007669"/>
    <property type="project" value="UniProtKB-KW"/>
</dbReference>
<reference evidence="3" key="1">
    <citation type="submission" date="2019-03" db="EMBL/GenBank/DDBJ databases">
        <title>Aquabacterium pictum sp.nov., the first bacteriochlorophyll a-containing freshwater bacterium in the genus Aquabacterium of the class Betaproteobacteria.</title>
        <authorList>
            <person name="Hirose S."/>
            <person name="Tank M."/>
            <person name="Hara E."/>
            <person name="Tamaki H."/>
            <person name="Takaichi S."/>
            <person name="Haruta S."/>
            <person name="Hanada S."/>
        </authorList>
    </citation>
    <scope>NUCLEOTIDE SEQUENCE [LARGE SCALE GENOMIC DNA]</scope>
    <source>
        <strain evidence="3">W35</strain>
    </source>
</reference>
<dbReference type="CDD" id="cd00570">
    <property type="entry name" value="GST_N_family"/>
    <property type="match status" value="1"/>
</dbReference>